<dbReference type="InterPro" id="IPR001969">
    <property type="entry name" value="Aspartic_peptidase_AS"/>
</dbReference>
<feature type="domain" description="Reverse transcriptase" evidence="17">
    <location>
        <begin position="1903"/>
        <end position="2178"/>
    </location>
</feature>
<dbReference type="PROSITE" id="PS50994">
    <property type="entry name" value="INTEGRASE"/>
    <property type="match status" value="4"/>
</dbReference>
<evidence type="ECO:0000256" key="7">
    <source>
        <dbReference type="ARBA" id="ARBA00022842"/>
    </source>
</evidence>
<evidence type="ECO:0000256" key="10">
    <source>
        <dbReference type="ARBA" id="ARBA00022918"/>
    </source>
</evidence>
<keyword evidence="13" id="KW-0863">Zinc-finger</keyword>
<accession>A0ABY6K9Q8</accession>
<dbReference type="EC" id="2.7.7.49" evidence="1"/>
<keyword evidence="8" id="KW-0694">RNA-binding</keyword>
<dbReference type="CDD" id="cd01650">
    <property type="entry name" value="RT_nLTR_like"/>
    <property type="match status" value="1"/>
</dbReference>
<dbReference type="SUPFAM" id="SSF53098">
    <property type="entry name" value="Ribonuclease H-like"/>
    <property type="match status" value="5"/>
</dbReference>
<feature type="compositionally biased region" description="Low complexity" evidence="14">
    <location>
        <begin position="202"/>
        <end position="216"/>
    </location>
</feature>
<dbReference type="InterPro" id="IPR043128">
    <property type="entry name" value="Rev_trsase/Diguanyl_cyclase"/>
</dbReference>
<feature type="region of interest" description="Disordered" evidence="14">
    <location>
        <begin position="3487"/>
        <end position="3510"/>
    </location>
</feature>
<dbReference type="InterPro" id="IPR021109">
    <property type="entry name" value="Peptidase_aspartic_dom_sf"/>
</dbReference>
<keyword evidence="6" id="KW-0378">Hydrolase</keyword>
<dbReference type="Proteomes" id="UP001235939">
    <property type="component" value="Chromosome 03"/>
</dbReference>
<dbReference type="InterPro" id="IPR005135">
    <property type="entry name" value="Endo/exonuclease/phosphatase"/>
</dbReference>
<dbReference type="InterPro" id="IPR041373">
    <property type="entry name" value="RT_RNaseH"/>
</dbReference>
<feature type="region of interest" description="Disordered" evidence="14">
    <location>
        <begin position="3653"/>
        <end position="3682"/>
    </location>
</feature>
<feature type="compositionally biased region" description="Basic residues" evidence="14">
    <location>
        <begin position="3653"/>
        <end position="3669"/>
    </location>
</feature>
<dbReference type="Gene3D" id="3.60.10.10">
    <property type="entry name" value="Endonuclease/exonuclease/phosphatase"/>
    <property type="match status" value="1"/>
</dbReference>
<keyword evidence="21" id="KW-1185">Reference proteome</keyword>
<dbReference type="Pfam" id="PF08284">
    <property type="entry name" value="RVP_2"/>
    <property type="match status" value="1"/>
</dbReference>
<keyword evidence="13" id="KW-0862">Zinc</keyword>
<dbReference type="PROSITE" id="PS50878">
    <property type="entry name" value="RT_POL"/>
    <property type="match status" value="4"/>
</dbReference>
<proteinExistence type="predicted"/>
<dbReference type="InterPro" id="IPR012337">
    <property type="entry name" value="RNaseH-like_sf"/>
</dbReference>
<keyword evidence="9" id="KW-0229">DNA integration</keyword>
<dbReference type="PANTHER" id="PTHR37984:SF5">
    <property type="entry name" value="PROTEIN NYNRIN-LIKE"/>
    <property type="match status" value="1"/>
</dbReference>
<dbReference type="InterPro" id="IPR043502">
    <property type="entry name" value="DNA/RNA_pol_sf"/>
</dbReference>
<evidence type="ECO:0000256" key="6">
    <source>
        <dbReference type="ARBA" id="ARBA00022801"/>
    </source>
</evidence>
<evidence type="ECO:0000256" key="11">
    <source>
        <dbReference type="ARBA" id="ARBA00023172"/>
    </source>
</evidence>
<evidence type="ECO:0000259" key="17">
    <source>
        <dbReference type="PROSITE" id="PS50878"/>
    </source>
</evidence>
<dbReference type="InterPro" id="IPR054465">
    <property type="entry name" value="Integrase_p58-like_C"/>
</dbReference>
<evidence type="ECO:0000256" key="2">
    <source>
        <dbReference type="ARBA" id="ARBA00022679"/>
    </source>
</evidence>
<dbReference type="InterPro" id="IPR001878">
    <property type="entry name" value="Znf_CCHC"/>
</dbReference>
<dbReference type="CDD" id="cd09274">
    <property type="entry name" value="RNase_HI_RT_Ty3"/>
    <property type="match status" value="4"/>
</dbReference>
<dbReference type="CDD" id="cd06094">
    <property type="entry name" value="RP_Saci_like"/>
    <property type="match status" value="1"/>
</dbReference>
<evidence type="ECO:0000259" key="16">
    <source>
        <dbReference type="PROSITE" id="PS50175"/>
    </source>
</evidence>
<evidence type="ECO:0000259" key="15">
    <source>
        <dbReference type="PROSITE" id="PS50158"/>
    </source>
</evidence>
<dbReference type="SUPFAM" id="SSF56672">
    <property type="entry name" value="DNA/RNA polymerases"/>
    <property type="match status" value="5"/>
</dbReference>
<keyword evidence="7" id="KW-0460">Magnesium</keyword>
<dbReference type="InterPro" id="IPR055469">
    <property type="entry name" value="DUF7041"/>
</dbReference>
<dbReference type="Pfam" id="PF17919">
    <property type="entry name" value="RT_RNaseH_2"/>
    <property type="match status" value="3"/>
</dbReference>
<reference evidence="20 21" key="1">
    <citation type="submission" date="2022-01" db="EMBL/GenBank/DDBJ databases">
        <title>A chromosomal length assembly of Cordylochernes scorpioides.</title>
        <authorList>
            <person name="Zeh D."/>
            <person name="Zeh J."/>
        </authorList>
    </citation>
    <scope>NUCLEOTIDE SEQUENCE [LARGE SCALE GENOMIC DNA]</scope>
    <source>
        <strain evidence="20">IN4F17</strain>
        <tissue evidence="20">Whole Body</tissue>
    </source>
</reference>
<dbReference type="Pfam" id="PF17921">
    <property type="entry name" value="Integrase_H2C2"/>
    <property type="match status" value="3"/>
</dbReference>
<organism evidence="20 21">
    <name type="scientific">Cordylochernes scorpioides</name>
    <dbReference type="NCBI Taxonomy" id="51811"/>
    <lineage>
        <taxon>Eukaryota</taxon>
        <taxon>Metazoa</taxon>
        <taxon>Ecdysozoa</taxon>
        <taxon>Arthropoda</taxon>
        <taxon>Chelicerata</taxon>
        <taxon>Arachnida</taxon>
        <taxon>Pseudoscorpiones</taxon>
        <taxon>Cheliferoidea</taxon>
        <taxon>Chernetidae</taxon>
        <taxon>Cordylochernes</taxon>
    </lineage>
</organism>
<dbReference type="InterPro" id="IPR034132">
    <property type="entry name" value="RP_Saci-like"/>
</dbReference>
<dbReference type="SUPFAM" id="SSF50630">
    <property type="entry name" value="Acid proteases"/>
    <property type="match status" value="3"/>
</dbReference>
<dbReference type="PROSITE" id="PS50175">
    <property type="entry name" value="ASP_PROT_RETROV"/>
    <property type="match status" value="1"/>
</dbReference>
<dbReference type="Gene3D" id="3.10.10.10">
    <property type="entry name" value="HIV Type 1 Reverse Transcriptase, subunit A, domain 1"/>
    <property type="match status" value="3"/>
</dbReference>
<evidence type="ECO:0000313" key="20">
    <source>
        <dbReference type="EMBL" id="UYV65242.1"/>
    </source>
</evidence>
<evidence type="ECO:0000313" key="21">
    <source>
        <dbReference type="Proteomes" id="UP001235939"/>
    </source>
</evidence>
<dbReference type="SMART" id="SM00343">
    <property type="entry name" value="ZnF_C2HC"/>
    <property type="match status" value="1"/>
</dbReference>
<feature type="domain" description="Reverse transcriptase" evidence="17">
    <location>
        <begin position="4984"/>
        <end position="5161"/>
    </location>
</feature>
<dbReference type="PROSITE" id="PS50158">
    <property type="entry name" value="ZF_CCHC"/>
    <property type="match status" value="1"/>
</dbReference>
<name>A0ABY6K9Q8_9ARAC</name>
<evidence type="ECO:0000256" key="12">
    <source>
        <dbReference type="ARBA" id="ARBA00023268"/>
    </source>
</evidence>
<dbReference type="Pfam" id="PF00078">
    <property type="entry name" value="RVT_1"/>
    <property type="match status" value="5"/>
</dbReference>
<dbReference type="Pfam" id="PF00075">
    <property type="entry name" value="RNase_H"/>
    <property type="match status" value="1"/>
</dbReference>
<evidence type="ECO:0000256" key="1">
    <source>
        <dbReference type="ARBA" id="ARBA00012493"/>
    </source>
</evidence>
<dbReference type="InterPro" id="IPR036397">
    <property type="entry name" value="RNaseH_sf"/>
</dbReference>
<dbReference type="PROSITE" id="PS00141">
    <property type="entry name" value="ASP_PROTEASE"/>
    <property type="match status" value="3"/>
</dbReference>
<dbReference type="CDD" id="cd00303">
    <property type="entry name" value="retropepsin_like"/>
    <property type="match status" value="1"/>
</dbReference>
<feature type="non-terminal residue" evidence="20">
    <location>
        <position position="5741"/>
    </location>
</feature>
<dbReference type="CDD" id="cd01647">
    <property type="entry name" value="RT_LTR"/>
    <property type="match status" value="4"/>
</dbReference>
<feature type="domain" description="Integrase catalytic" evidence="19">
    <location>
        <begin position="3203"/>
        <end position="3386"/>
    </location>
</feature>
<dbReference type="InterPro" id="IPR041588">
    <property type="entry name" value="Integrase_H2C2"/>
</dbReference>
<evidence type="ECO:0000256" key="13">
    <source>
        <dbReference type="PROSITE-ProRule" id="PRU00047"/>
    </source>
</evidence>
<sequence>MDSIKAPEFWPNDPELWFITLESQFLLNKPSPITNDDTKFSYLISLLPPSTAIEVREFIISPPPDNKYDALKKAIIKCTADSEFKKLQQLLTQEELGDRLPSQLLRHLRQLIGESKAVSDTTLKMLWMQRLPKNIQIILTTQEQASLNSLADLADRVTEITSSPSSSTSTLEKELASLRAEISALKIDLNKKEERIPRSRSRSSSSSRKSSPNSYRKYNPNGSWCWYHFRFKHHARKCISPCTFNKKAKNQQENSNNNHFLLDTGAEISVLPPRPEDRRRGPTKFTLTAANNSPIKTYGERFLNLDLGLRRDFKWRFIIADTNKAILGADFMEHFGIIPDIEGKFIIDSLTKLRKRASITNFNSLSPKCSINSYEDKFLNILSHYPSLTKPPSYSTPVKHSVTHHITTKGQPTFSKPRRLNPEKFKIAKSEFGHMMELGLCKRGDGAWASPLHLVPKKNSIDWRPCGDYRRLNAVTQPDCYPIPHIQDFTQSLHGCTIFSKIDLVKAYHHIPINQEDIPKTAITTPFGLFEFTRMNFGLKNASQTFQRFMDEVTKGLDFVFVYIDDVLIASKNENDHIQHLHIIFKRLSDHGLTVNISKSVFGKPSLEFLGHIIDNKGIKPLPEKIRIVKDFPQPNSTRQLQIFIGLVNFYHRFIKNSSHILAPLYSLLKTKSPNASLNWTSDTLEAFQNIKNALAENTLLNYPQPNSTLSVLVDASNVAVGGVLQQLNDTAWEPISFFSKKLSPAETKYSAFDRELLAAFLSVKHFSYFLDGKTFMLFTDHKPLTYAFTSKSERSPRQERHLNYLSQFSMDIHYVKGSENIVADTLSRIEIETFNHPKVNLDLNAFPEIQEKDKELKTLVDNSNSSQTIKLIKQQVPFCNKLIYCDISTGNPRPFVPENFRRQIFNSLHNLSHPGIRATRKLITQKYFWPKMNQTINHWSKSCLDCQKSKIHRHTITKHGIFPLPSTRFEHVHLDLIGPLPHSENCTHILTAIDRYSKWPEAFPISDKTAISVAKAFFRGWISRYGVPATITTDQGREFESHLFKDLTSLIGTNRIRTTAYNPAANGLVERLHRQIKAAIMASGDTINWIDALPLVLLGIRTSYKEDLKCTAAEMVFGTLNFPADLLTNSEFKNPDPSNFATQLKNYMSRIRPQPTRQTKQNNIFSHKDLDTCSHVFVRKDFVKRALSPPYEGPFPVVSRSSKTFTVKINDQNKVISVNRLKPAFIENTPQSFHDSSILPPMPDGAEETTPKTSSYTTRYGRHDVLCLCKEVDPQMSEEDKIPHLMKGIAEELYQVLLQRDDREPNNSLQNVAVSKRSVVGELPQQESAAKASASMLGTASNYRQSQTFTKVCLDHGAMINESCTPIPHSMRSDVDLHAASPVAQNKQGRVQDLGRGFCPISIIQSPQTSHFATSKQLSILQCNINGLCSTATKIKLEEIMEIAEKQKIQIIALQETKLNEKYNLKYKNYNILRKDRNKEGGGLAFLIKNLYYEDIAINIPNTSDLEAQGIKVYLNQNKTINIFNMYHPPNNKLIDDGTMAQFLTDNTIIVGDLNAKHQLWGCSTPNPRGKILSNLFDDNAFMCLNDGNPTHHSYSYNTAQALDISFSSPDIFHKCKWQILKSIGSDHLPILIEISTKTKTSSIKEKFWNFKKANWNLYQQNTNEDFRKAPTRIKDLEQNWISFKNTIIKAAKVSIPRGNIKKWIPNYTHQAKDIQTLITKRNELQKKCTQNQTNCRTELNIVNAKIKRLYVNMKREKWKQTCENLNPRNPNTKLWHLAKQIDRAQPQTENTNMIKNTDGTPATNDKNAANLLGNSYQISSKIKFEIKDKKVEKKARKIIHDCKNVNSTHNIFDEKINMKELDYALENTDLNKTPGPDGIHGQMISNLGKNGKEKLLDIFNNSWKTGKLPQDWKTATIIPIKKLDKSADDPKNYRPISLTSICCKLMEKIILRRLTYHLDTRNLLPKEQYGFRKGHGTIDQLLFFTQKLKDAQNRKPTNHTIAAFLDLTQAFDKVWKNKLITKLYKHFKIDGKAITWINDFLKNRYIRVKYNGTLSKTFKLYQGLPQGSVLSPTLFTLFIAGIEEKISHKTNIGLFADDIILWSSNTNWKKAERDLNKTLFHLEKFANKHKLEFNPQKSETCLFTTDKKLYKIRPKIILKEQQLQYNKHPKYLGYTLDPEINSSKHIEEVIRKGRDRLKILKYISGREWGADATTLKLTYTSLIRPILEYGYQIYGTASETNLKSLERIQLSAARIITGLRNTCPNDIVLYEADIMPLKDRRSYNLPKYINKIKSYGNKHRTSKYILNWESNLRLKKEGPLHLAKRNEFLKYKVEKNYLAEKFSPCKPLQNVIFNATLNEPTNKQYQNPEYLKQLSLEIINNIPKNAITIYTDGSRDELGHTGSGCLIKTTNGIEKMNRRNPDFCSVFRSELIAIYEALKSIRNTNYQDIWILTDSRSAIQHLSHTGELRDKVSRNIIGYLQKLSKTSKIHLQWIPSHVGIEGNEAADVLAKKGTKEPLSQKNKLTFKEIETIAKTKINKNWRIPPKHSWYSGENPGGALNIRNRQHQTTLTRFRTGHLKPLKIENNNKIYPTCPKCSLKVQSKWLLVLVSFSIQAPCKKMHLTLYFQQKSKEPAGKLQQQSVSPVVTDCSNNKSHHLFITDYRNKISFLLDTGAEISVLPPRPEDRRRGPTKFTLTAANNSPIKTYGERFLNLDLGLRRDFKWRFIIADTNKAILGADFMEHFGIIPDIKGKFIIDSLTKLRKRASITNFNSLSPKCSINSYEDKFLNILSHYPSLTKPPSYSTPVKHSVTHHITTKGQPTFSKPRRLNPEKFKIAKSEFGHMMELGLCKRGDGAWASPLHLVPKKNSIDWRPCGDYRRLNAVTQPDCYPIPHIQDFTQSLHGCTIFSKIDLVKAYHHIPINQEDIPKTAITTPFGLFEFTRMNFGLKNASQTFQRFMDEVTKGLDFVFVYIDDVLIASKNENDHIQHLHIIFKRLSDHGLTVNISKSVFGKPSLEFLGHIIDNKGIKPLPEKIRIVKDFPQPNSTRQLQRFIGLVNFYHRFIKNSSHILAPLYSLLKTKSPNASLNWTSDTLEAFQNIKNALAENTLLNYPQPNSTLSVLVDASNVAVGGVLQQLNDTAWEPISFFSKKLSPAETKYSAFDRELLAAFLSVKHFSYFLDGKTFMLFTDHKPLTYAFTSKSERSPRQERHLNYLSQFSMDIRYVKGSENIVADTLSRIEIEKLSITPRYSKWPEAFPISDKTAISVAKAFFRGWISRYGVPATITTDQGREFESHLFKDLTSLIGTNRIRTTAYNPAANGLVERLHRQIKAAIMASGDTINWIDALPLVLLGIRTSYKEDLKCTAAEMVFGTLNFPADLLTNSEFKNPDPSNFATQLKNYMSRIRPQPTRQTKQNNIFSHKDLDTCSHVFVRKDFVKRALSPPYEGPFPVVSRSSKTFTVKINDQNKVISVNRLKPAFIENTPQSFHDSSILPPMPDGAEETTPKTSSYTTRYGRHIYKDLISTLQLVKKLDQYPLRNKRKINPVEPEEASMNVKTESGTQVSNYFVQHMPRNPSNFSREGGEDLQKWLKGYERVSRYNHWDETLCLTKVYFYLSGTAFKWFENNEESIQTWKEFTSIRECVRTKKKIQNCKQRRNLKNTGRNKRPPPRQSYLSQTRTFNQVPRRQYPTQTPIYNQTPPQRRTDEWRTHDNIPICFNCGRPGHVKRYCRERRQWTQRPEGHAPSTQEPQMGGSRRCENPPSSTAAKLQQNYVEIIVDDIAFSALVDSGSSFSVISDGLRRQLKKIIFKDSGMTLKVADGKNFTSIGRCTISLSINGLEQPLEFIVLPNSNPSIILGWDFLEASNAVIDCGRAEIRLEEAKDVLNSPASMGKVVASRSVVIPAESTKLINVMSEELNGQNQVLFEPSKKVSIGKGLTLPCALFRLSHNKGKLWIVNYSTTAQIVPKGMCLGKIQRVEENNLTAISECSEFNKEVKNVNHASHADISDFKFLQNLISDDLSEEQQSQILSILKRHDKIFHKNNEPVKQTSVTKQGSGQNARRRDYTSFRKSMVIAGYWQIEVDEADREKTAFITPDGLYEFLVMPFGLCNAPATFERMMDKIVKGLKWTMALCYLDDIVVYSKSFNEHLHRLEIILQCLDKAELRHNPKKCLFGTKRIRVFGHLVDSKGIYPDPEKIEAIAKFPTPGSITDVRSFIGLCSYYRRFIKNFVEKAAPLHEVLKKDNKFTWNSDQQDAFDSLKKALMSEPVLAYFEEQLPTELHTDASDYGIGAVLVQINDGKEQPVGYASRTLSNAEKNYSTTERECLAAIWAINKFRPYLFGREFVIVTDHHALCWLSNLKDPTGRLARWALKLQEYNVTVVYKSGRKHQDADCLSRNPLQLESEEAYNDEDDDIPSITALTCFEAEQRKDPKICKLIEETERFGAESKGYEMLKGTLYKKNFDPLGNQHLLVIPKHLRLELLKSSHDAPTAGHLGFSKTYERVKNKYFWPGLLRDIRKYVAHCKECQRKKQSTQKPPGILKAIPPATSPFQRVGMDLLGIFPKSDTGNKWIIVCTDYLTRFAVTKALPTGEAKEAAKFLMEDVVLKHGAPRENHGPRTSIPIQVDCGTHQSMLVDTSVHDSVSSPDEWTYGEVKQNLGQHDRYVSVEQKDWDVILPYVTFAYNTAKQDTTGFTPFKLIHGREAETTVDTLFPNPHEDLQEDYSQKIASRVEETRQLARLETLKAQEKDKARYDSKHEAMDYNVGDLVWIFIPIRKVGLSEKLMKRYFWPYRVTRKLSDVTFEVEPVDQPTRRRQTRDLVHALRMKPYHDPEDQADLFNQWYREIVTYGTKVRNLDIGPRRQFQWPFVIANTNRAIIGADFLNNFGLIIDIKNKRLIDGITNLSIRGVIQSISDMGNISTLNSSSKVSAILTKYPNLCRPPSDFVEAKHSVKHYIPTRGQPIHSKACRLDSQRLTLAKAEFQYMLNNGIIRPSNSPWASPLHLVSKKDEALRPCGDYRRLNAVTLPDRYPIPRLDDFHHIFKGTRVYSKIDLCKAFYQIPIAEEDKPKTAIITPFGLFEFNVMSFGLRNATATFQRFMHEVLRNLDFAFVYLDDILVASKTEEEHYSHLETLFSRLNSYGLRINLSKSKFLVQEIDFLGYLITSHGVKPLPTKVKAILEYKKPKTVHELRIFLGMLNFYRTFLNNAAETQAILHEYLRGAKKKDRSEIKWTKEAEVPFEKCKQALANTALLAYPDTELPISLCTDASDRAVGSVLQQLDNNNWKPIAFFSKKLNPGQCNYSTYDRELLAIYLSIKFFKHLLEAREFTILTDHKPLIYAFKQKNEKASPRQLRHLQYISQFTTDIKYIKGTDNIVADALSRVDAITTIDYEEIAKEQTGDSELQNLISKNTSLKFKQCPLQSGKLLWCDVSTNNIRPFIPIKFRMMVFRNFHELSHPGIKATTKQLTSRFIWPNMNKDIRKWAQACVNCQKCKVSTHTKSEIGKYQEVDERFSVVHIDLIGPLPPSNGNIYCLTCIDRYTSWMEVVPLPDMKSETVARAFYENWIVRFGAPHTVISDQGKQFTSQLFKDLPTLCGIKLRHSTAYHPQCNGKIERLHRTIKTAIRAHNNIKWTETLPTVLLGLRAVLSTKITTILCLRWTDRVKKPLEPPYEGPFPVLDRTDKYFTLKVKGRNVTISIDRLRPAYLLADSDNITSKHPTATRPIVSGALPSTSSQQNPDPPDVE</sequence>
<feature type="region of interest" description="Disordered" evidence="14">
    <location>
        <begin position="1233"/>
        <end position="1258"/>
    </location>
</feature>
<keyword evidence="2" id="KW-0808">Transferase</keyword>
<dbReference type="PANTHER" id="PTHR37984">
    <property type="entry name" value="PROTEIN CBG26694"/>
    <property type="match status" value="1"/>
</dbReference>
<dbReference type="InterPro" id="IPR050951">
    <property type="entry name" value="Retrovirus_Pol_polyprotein"/>
</dbReference>
<evidence type="ECO:0000256" key="14">
    <source>
        <dbReference type="SAM" id="MobiDB-lite"/>
    </source>
</evidence>
<keyword evidence="12" id="KW-0511">Multifunctional enzyme</keyword>
<dbReference type="EMBL" id="CP092865">
    <property type="protein sequence ID" value="UYV65242.1"/>
    <property type="molecule type" value="Genomic_DNA"/>
</dbReference>
<gene>
    <name evidence="20" type="ORF">LAZ67_3003675</name>
</gene>
<dbReference type="Pfam" id="PF23055">
    <property type="entry name" value="DUF7041"/>
    <property type="match status" value="1"/>
</dbReference>
<evidence type="ECO:0000256" key="9">
    <source>
        <dbReference type="ARBA" id="ARBA00022908"/>
    </source>
</evidence>
<dbReference type="Gene3D" id="1.10.340.70">
    <property type="match status" value="3"/>
</dbReference>
<keyword evidence="13" id="KW-0479">Metal-binding</keyword>
<feature type="region of interest" description="Disordered" evidence="14">
    <location>
        <begin position="5714"/>
        <end position="5741"/>
    </location>
</feature>
<dbReference type="SUPFAM" id="SSF56219">
    <property type="entry name" value="DNase I-like"/>
    <property type="match status" value="1"/>
</dbReference>
<dbReference type="PROSITE" id="PS50879">
    <property type="entry name" value="RNASE_H_1"/>
    <property type="match status" value="1"/>
</dbReference>
<dbReference type="InterPro" id="IPR000477">
    <property type="entry name" value="RT_dom"/>
</dbReference>
<dbReference type="InterPro" id="IPR001584">
    <property type="entry name" value="Integrase_cat-core"/>
</dbReference>
<feature type="domain" description="Integrase catalytic" evidence="19">
    <location>
        <begin position="962"/>
        <end position="1132"/>
    </location>
</feature>
<dbReference type="InterPro" id="IPR001995">
    <property type="entry name" value="Peptidase_A2_cat"/>
</dbReference>
<evidence type="ECO:0000259" key="19">
    <source>
        <dbReference type="PROSITE" id="PS50994"/>
    </source>
</evidence>
<protein>
    <recommendedName>
        <fullName evidence="1">RNA-directed DNA polymerase</fullName>
        <ecNumber evidence="1">2.7.7.49</ecNumber>
    </recommendedName>
</protein>
<feature type="domain" description="Integrase catalytic" evidence="19">
    <location>
        <begin position="5504"/>
        <end position="5679"/>
    </location>
</feature>
<feature type="domain" description="Reverse transcriptase" evidence="17">
    <location>
        <begin position="436"/>
        <end position="614"/>
    </location>
</feature>
<feature type="domain" description="Integrase catalytic" evidence="19">
    <location>
        <begin position="4545"/>
        <end position="4702"/>
    </location>
</feature>
<feature type="compositionally biased region" description="Polar residues" evidence="14">
    <location>
        <begin position="3673"/>
        <end position="3682"/>
    </location>
</feature>
<evidence type="ECO:0000259" key="18">
    <source>
        <dbReference type="PROSITE" id="PS50879"/>
    </source>
</evidence>
<feature type="region of interest" description="Disordered" evidence="14">
    <location>
        <begin position="3735"/>
        <end position="3765"/>
    </location>
</feature>
<evidence type="ECO:0000256" key="8">
    <source>
        <dbReference type="ARBA" id="ARBA00022884"/>
    </source>
</evidence>
<keyword evidence="5" id="KW-0255">Endonuclease</keyword>
<dbReference type="Pfam" id="PF17917">
    <property type="entry name" value="RT_RNaseH"/>
    <property type="match status" value="1"/>
</dbReference>
<feature type="domain" description="Peptidase A2" evidence="16">
    <location>
        <begin position="2668"/>
        <end position="2682"/>
    </location>
</feature>
<evidence type="ECO:0000256" key="5">
    <source>
        <dbReference type="ARBA" id="ARBA00022759"/>
    </source>
</evidence>
<feature type="region of interest" description="Disordered" evidence="14">
    <location>
        <begin position="193"/>
        <end position="216"/>
    </location>
</feature>
<dbReference type="Pfam" id="PF14529">
    <property type="entry name" value="Exo_endo_phos_2"/>
    <property type="match status" value="1"/>
</dbReference>
<dbReference type="InterPro" id="IPR002156">
    <property type="entry name" value="RNaseH_domain"/>
</dbReference>
<keyword evidence="3" id="KW-0548">Nucleotidyltransferase</keyword>
<feature type="domain" description="RNase H type-1" evidence="18">
    <location>
        <begin position="2385"/>
        <end position="2517"/>
    </location>
</feature>
<dbReference type="InterPro" id="IPR036691">
    <property type="entry name" value="Endo/exonu/phosph_ase_sf"/>
</dbReference>
<dbReference type="Pfam" id="PF22938">
    <property type="entry name" value="Integrase_p58_C"/>
    <property type="match status" value="1"/>
</dbReference>
<dbReference type="InterPro" id="IPR041577">
    <property type="entry name" value="RT_RNaseH_2"/>
</dbReference>
<keyword evidence="10" id="KW-0695">RNA-directed DNA polymerase</keyword>
<dbReference type="Gene3D" id="3.30.420.10">
    <property type="entry name" value="Ribonuclease H-like superfamily/Ribonuclease H"/>
    <property type="match status" value="5"/>
</dbReference>
<keyword evidence="11" id="KW-0233">DNA recombination</keyword>
<evidence type="ECO:0000256" key="4">
    <source>
        <dbReference type="ARBA" id="ARBA00022722"/>
    </source>
</evidence>
<dbReference type="Pfam" id="PF00665">
    <property type="entry name" value="rve"/>
    <property type="match status" value="2"/>
</dbReference>
<dbReference type="CDD" id="cd09276">
    <property type="entry name" value="Rnase_HI_RT_non_LTR"/>
    <property type="match status" value="1"/>
</dbReference>
<feature type="domain" description="Reverse transcriptase" evidence="17">
    <location>
        <begin position="2846"/>
        <end position="3024"/>
    </location>
</feature>
<dbReference type="Gene3D" id="2.40.70.10">
    <property type="entry name" value="Acid Proteases"/>
    <property type="match status" value="3"/>
</dbReference>
<dbReference type="Gene3D" id="3.30.70.270">
    <property type="match status" value="9"/>
</dbReference>
<keyword evidence="4" id="KW-0540">Nuclease</keyword>
<evidence type="ECO:0000256" key="3">
    <source>
        <dbReference type="ARBA" id="ARBA00022695"/>
    </source>
</evidence>
<feature type="domain" description="CCHC-type" evidence="15">
    <location>
        <begin position="3717"/>
        <end position="3732"/>
    </location>
</feature>